<keyword evidence="13" id="KW-0479">Metal-binding</keyword>
<comment type="caution">
    <text evidence="15">The sequence shown here is derived from an EMBL/GenBank/DDBJ whole genome shotgun (WGS) entry which is preliminary data.</text>
</comment>
<keyword evidence="5 12" id="KW-0997">Cell inner membrane</keyword>
<proteinExistence type="inferred from homology"/>
<keyword evidence="4 12" id="KW-1003">Cell membrane</keyword>
<feature type="transmembrane region" description="Helical" evidence="14">
    <location>
        <begin position="451"/>
        <end position="476"/>
    </location>
</feature>
<evidence type="ECO:0000313" key="15">
    <source>
        <dbReference type="EMBL" id="RCL40432.1"/>
    </source>
</evidence>
<keyword evidence="7 14" id="KW-0812">Transmembrane</keyword>
<dbReference type="PANTHER" id="PTHR32024:SF2">
    <property type="entry name" value="TRK SYSTEM POTASSIUM UPTAKE PROTEIN TRKG-RELATED"/>
    <property type="match status" value="1"/>
</dbReference>
<feature type="binding site" evidence="13">
    <location>
        <position position="431"/>
    </location>
    <ligand>
        <name>K(+)</name>
        <dbReference type="ChEBI" id="CHEBI:29103"/>
    </ligand>
</feature>
<feature type="binding site" evidence="13">
    <location>
        <position position="109"/>
    </location>
    <ligand>
        <name>K(+)</name>
        <dbReference type="ChEBI" id="CHEBI:29103"/>
    </ligand>
</feature>
<evidence type="ECO:0000256" key="13">
    <source>
        <dbReference type="PIRSR" id="PIRSR006247-1"/>
    </source>
</evidence>
<evidence type="ECO:0000256" key="1">
    <source>
        <dbReference type="ARBA" id="ARBA00004429"/>
    </source>
</evidence>
<dbReference type="PANTHER" id="PTHR32024">
    <property type="entry name" value="TRK SYSTEM POTASSIUM UPTAKE PROTEIN TRKG-RELATED"/>
    <property type="match status" value="1"/>
</dbReference>
<evidence type="ECO:0000256" key="11">
    <source>
        <dbReference type="ARBA" id="ARBA00023136"/>
    </source>
</evidence>
<dbReference type="NCBIfam" id="TIGR00933">
    <property type="entry name" value="2a38"/>
    <property type="match status" value="1"/>
</dbReference>
<feature type="transmembrane region" description="Helical" evidence="14">
    <location>
        <begin position="392"/>
        <end position="412"/>
    </location>
</feature>
<name>A0A368BUE9_9GAMM</name>
<dbReference type="AlphaFoldDB" id="A0A368BUE9"/>
<comment type="similarity">
    <text evidence="2 12">Belongs to the TrkH potassium transport family.</text>
</comment>
<keyword evidence="6 12" id="KW-0633">Potassium transport</keyword>
<feature type="transmembrane region" description="Helical" evidence="14">
    <location>
        <begin position="327"/>
        <end position="349"/>
    </location>
</feature>
<evidence type="ECO:0000256" key="7">
    <source>
        <dbReference type="ARBA" id="ARBA00022692"/>
    </source>
</evidence>
<comment type="subcellular location">
    <subcellularLocation>
        <location evidence="1 12">Cell inner membrane</location>
        <topology evidence="1 12">Multi-pass membrane protein</topology>
    </subcellularLocation>
</comment>
<dbReference type="GO" id="GO:0005886">
    <property type="term" value="C:plasma membrane"/>
    <property type="evidence" value="ECO:0007669"/>
    <property type="project" value="UniProtKB-SubCell"/>
</dbReference>
<evidence type="ECO:0000256" key="10">
    <source>
        <dbReference type="ARBA" id="ARBA00023065"/>
    </source>
</evidence>
<reference evidence="15 16" key="1">
    <citation type="journal article" date="2018" name="Microbiome">
        <title>Fine metagenomic profile of the Mediterranean stratified and mixed water columns revealed by assembly and recruitment.</title>
        <authorList>
            <person name="Haro-Moreno J.M."/>
            <person name="Lopez-Perez M."/>
            <person name="De La Torre J.R."/>
            <person name="Picazo A."/>
            <person name="Camacho A."/>
            <person name="Rodriguez-Valera F."/>
        </authorList>
    </citation>
    <scope>NUCLEOTIDE SEQUENCE [LARGE SCALE GENOMIC DNA]</scope>
    <source>
        <strain evidence="15">MED-G82</strain>
    </source>
</reference>
<protein>
    <recommendedName>
        <fullName evidence="12">Trk system potassium uptake protein</fullName>
    </recommendedName>
</protein>
<sequence>MNIRSIFSLFGILLCSFSTVFLVPAFVGYIFNEINYFSFILVFIGVMLLGLVMWLPNKNSIDALKISDGFIVTAMFWFVLGIVGAIPFIAYGISPVNGFFESTSGITTTGATVLVGLDDLPKSLLIYRQMLQWVGGMGLIILVVAIMPTLGIGGGQLFKMEVPSFESSQRLTPRITQNAKALWQIYLFLTISCLLAYLISGMGLFDAFAHALSTVAIGGFSTHDASIGYFDSFAVEVVCIIFMLMSATSFSLHYAALYERKFLKYLYSEELKFFLSVIAIFLTLTIICFAIFSMLDWDTLRKSIFQTISIVTTSGFTIDDYSLWPGYIPFLLLVGAFIGACSGSVGGGLKSWRVLIILDQARQEIIKTIHPNAVVTSRIGKKVVDASISEKVWGFFAVYVITFIVLLVLVLMSGLDFESSFSAVGATLNNLGPGLGEVSSNYESLSSFTKIVLSLAMILGRLEIFTLLVLLTPAFWKR</sequence>
<dbReference type="GO" id="GO:0046872">
    <property type="term" value="F:metal ion binding"/>
    <property type="evidence" value="ECO:0007669"/>
    <property type="project" value="UniProtKB-KW"/>
</dbReference>
<dbReference type="GO" id="GO:0015379">
    <property type="term" value="F:potassium:chloride symporter activity"/>
    <property type="evidence" value="ECO:0007669"/>
    <property type="project" value="InterPro"/>
</dbReference>
<feature type="transmembrane region" description="Helical" evidence="14">
    <location>
        <begin position="7"/>
        <end position="30"/>
    </location>
</feature>
<keyword evidence="10 12" id="KW-0406">Ion transport</keyword>
<keyword evidence="11 12" id="KW-0472">Membrane</keyword>
<gene>
    <name evidence="15" type="ORF">DBW96_03495</name>
</gene>
<feature type="transmembrane region" description="Helical" evidence="14">
    <location>
        <begin position="69"/>
        <end position="93"/>
    </location>
</feature>
<evidence type="ECO:0000256" key="8">
    <source>
        <dbReference type="ARBA" id="ARBA00022958"/>
    </source>
</evidence>
<evidence type="ECO:0000256" key="14">
    <source>
        <dbReference type="SAM" id="Phobius"/>
    </source>
</evidence>
<evidence type="ECO:0000256" key="12">
    <source>
        <dbReference type="PIRNR" id="PIRNR006247"/>
    </source>
</evidence>
<keyword evidence="8 12" id="KW-0630">Potassium</keyword>
<feature type="binding site" evidence="13">
    <location>
        <position position="108"/>
    </location>
    <ligand>
        <name>K(+)</name>
        <dbReference type="ChEBI" id="CHEBI:29103"/>
    </ligand>
</feature>
<evidence type="ECO:0000256" key="9">
    <source>
        <dbReference type="ARBA" id="ARBA00022989"/>
    </source>
</evidence>
<feature type="transmembrane region" description="Helical" evidence="14">
    <location>
        <begin position="273"/>
        <end position="295"/>
    </location>
</feature>
<evidence type="ECO:0000256" key="3">
    <source>
        <dbReference type="ARBA" id="ARBA00022448"/>
    </source>
</evidence>
<feature type="transmembrane region" description="Helical" evidence="14">
    <location>
        <begin position="36"/>
        <end position="57"/>
    </location>
</feature>
<dbReference type="EMBL" id="QOPE01000026">
    <property type="protein sequence ID" value="RCL40432.1"/>
    <property type="molecule type" value="Genomic_DNA"/>
</dbReference>
<keyword evidence="9 14" id="KW-1133">Transmembrane helix</keyword>
<evidence type="ECO:0000256" key="2">
    <source>
        <dbReference type="ARBA" id="ARBA00009137"/>
    </source>
</evidence>
<feature type="binding site" evidence="13">
    <location>
        <position position="313"/>
    </location>
    <ligand>
        <name>K(+)</name>
        <dbReference type="ChEBI" id="CHEBI:29103"/>
    </ligand>
</feature>
<evidence type="ECO:0000256" key="5">
    <source>
        <dbReference type="ARBA" id="ARBA00022519"/>
    </source>
</evidence>
<dbReference type="Pfam" id="PF02386">
    <property type="entry name" value="TrkH"/>
    <property type="match status" value="1"/>
</dbReference>
<dbReference type="InterPro" id="IPR004772">
    <property type="entry name" value="TrkH"/>
</dbReference>
<feature type="binding site" evidence="13">
    <location>
        <position position="217"/>
    </location>
    <ligand>
        <name>K(+)</name>
        <dbReference type="ChEBI" id="CHEBI:29103"/>
    </ligand>
</feature>
<keyword evidence="3 12" id="KW-0813">Transport</keyword>
<evidence type="ECO:0000256" key="4">
    <source>
        <dbReference type="ARBA" id="ARBA00022475"/>
    </source>
</evidence>
<dbReference type="PIRSF" id="PIRSF006247">
    <property type="entry name" value="TrkH"/>
    <property type="match status" value="1"/>
</dbReference>
<comment type="function">
    <text evidence="12">Low-affinity potassium transport system. Interacts with Trk system potassium uptake protein TrkA.</text>
</comment>
<evidence type="ECO:0000313" key="16">
    <source>
        <dbReference type="Proteomes" id="UP000253307"/>
    </source>
</evidence>
<feature type="binding site" evidence="13">
    <location>
        <position position="430"/>
    </location>
    <ligand>
        <name>K(+)</name>
        <dbReference type="ChEBI" id="CHEBI:29103"/>
    </ligand>
</feature>
<evidence type="ECO:0000256" key="6">
    <source>
        <dbReference type="ARBA" id="ARBA00022538"/>
    </source>
</evidence>
<feature type="transmembrane region" description="Helical" evidence="14">
    <location>
        <begin position="130"/>
        <end position="158"/>
    </location>
</feature>
<feature type="binding site" evidence="13">
    <location>
        <position position="218"/>
    </location>
    <ligand>
        <name>K(+)</name>
        <dbReference type="ChEBI" id="CHEBI:29103"/>
    </ligand>
</feature>
<accession>A0A368BUE9</accession>
<dbReference type="Proteomes" id="UP000253307">
    <property type="component" value="Unassembled WGS sequence"/>
</dbReference>
<dbReference type="InterPro" id="IPR003445">
    <property type="entry name" value="Cat_transpt"/>
</dbReference>
<organism evidence="15 16">
    <name type="scientific">SAR86 cluster bacterium</name>
    <dbReference type="NCBI Taxonomy" id="2030880"/>
    <lineage>
        <taxon>Bacteria</taxon>
        <taxon>Pseudomonadati</taxon>
        <taxon>Pseudomonadota</taxon>
        <taxon>Gammaproteobacteria</taxon>
        <taxon>SAR86 cluster</taxon>
    </lineage>
</organism>
<feature type="transmembrane region" description="Helical" evidence="14">
    <location>
        <begin position="179"/>
        <end position="199"/>
    </location>
</feature>
<feature type="transmembrane region" description="Helical" evidence="14">
    <location>
        <begin position="233"/>
        <end position="252"/>
    </location>
</feature>